<feature type="domain" description="HAMP" evidence="11">
    <location>
        <begin position="348"/>
        <end position="401"/>
    </location>
</feature>
<dbReference type="CDD" id="cd00082">
    <property type="entry name" value="HisKA"/>
    <property type="match status" value="1"/>
</dbReference>
<dbReference type="SMART" id="SM00387">
    <property type="entry name" value="HATPase_c"/>
    <property type="match status" value="1"/>
</dbReference>
<evidence type="ECO:0000256" key="2">
    <source>
        <dbReference type="ARBA" id="ARBA00004370"/>
    </source>
</evidence>
<keyword evidence="8" id="KW-0472">Membrane</keyword>
<feature type="modified residue" description="4-aspartylphosphate" evidence="7">
    <location>
        <position position="823"/>
    </location>
</feature>
<dbReference type="EC" id="2.7.13.3" evidence="3"/>
<dbReference type="Gene3D" id="3.30.450.20">
    <property type="entry name" value="PAS domain"/>
    <property type="match status" value="1"/>
</dbReference>
<dbReference type="OrthoDB" id="9796100at2"/>
<comment type="subcellular location">
    <subcellularLocation>
        <location evidence="2">Membrane</location>
    </subcellularLocation>
</comment>
<comment type="caution">
    <text evidence="12">The sequence shown here is derived from an EMBL/GenBank/DDBJ whole genome shotgun (WGS) entry which is preliminary data.</text>
</comment>
<evidence type="ECO:0000313" key="12">
    <source>
        <dbReference type="EMBL" id="RAK13947.1"/>
    </source>
</evidence>
<dbReference type="InterPro" id="IPR005467">
    <property type="entry name" value="His_kinase_dom"/>
</dbReference>
<sequence length="892" mass="94134">MTGLPKRNRWRGIQGRLLLIVAVSSLAMGVLGIAALGALDRIGAAAEDVTEHDLPAVTSALRLARIGERLQSRGASLMAARTGDAMADAQADIDADLAAFAAQAALLRKVQPDARAIPAQAQALADGLADLRRALDRRRALGVDQNAARRAVFAEIDRLRQLIGPSILAIETVTSNTAVAADEIWRTAVRSQAPLLAAERLTNLAASAILRGASADAGAELAQTRAGYARSTAQLAALVPRLPEGLRAGARAATHAFDAQLGPGGVFDLRARELAALFAAQTALEGVGDRAAALKLAVDAGAIEASQRMADVTQGLRRTIVTRSARFAMVGIAVVLVAALASYALVIRPLGRNLAGVTGAMTRLARGERDTEVPGAERRDEIGDLARAFTVFKDNSVLMEHLDRQLAERSGLLLTTFETMKDGFSVFDQDRRLVTCNPRYAALYGMDDGFLQSHPSLDEINRHLQAQGVRAFLPGGEETDLEQISHRRLALSFRHELRFPGGAVLELRSNPIPQGGFATIHMDVSEQRATESQLAQAQKMESVGLLTGGIAHDFNNILAVILGNLNILARDDGVPEPLRGRVRRARGAAERAATLVSRLLTFSRRQRLAPENVDANALALGVGELLETSLGAGVRLRMDLAPGLPRLRVDPGQLEAALMNLAVNARDAMDGQGEITIATRPAGDMAEITVSDTGPGIPPELLEQVFEPFFTTKPVGKGSGLGLSMVYGFARQSGGSVRIEDGPGARIVLCLPVARVPDAAPAPPVRTAPGDACILAVDDDADLLELSARQLRSLGYAVVTAPDGPSALALLEDIPEIDLLYTDVSMPGDMDGGELATRARARRPGLAVLYTSGGLVEGPSPLLRKPVSEDILAAAVSLALTPQSRDTSASNT</sequence>
<dbReference type="PANTHER" id="PTHR43065:SF42">
    <property type="entry name" value="TWO-COMPONENT SENSOR PPRA"/>
    <property type="match status" value="1"/>
</dbReference>
<feature type="transmembrane region" description="Helical" evidence="8">
    <location>
        <begin position="17"/>
        <end position="39"/>
    </location>
</feature>
<dbReference type="EMBL" id="QLMG01000032">
    <property type="protein sequence ID" value="RAK13947.1"/>
    <property type="molecule type" value="Genomic_DNA"/>
</dbReference>
<dbReference type="AlphaFoldDB" id="A0A327Y0I8"/>
<name>A0A327Y0I8_9RHOB</name>
<keyword evidence="8" id="KW-1133">Transmembrane helix</keyword>
<dbReference type="SUPFAM" id="SSF55874">
    <property type="entry name" value="ATPase domain of HSP90 chaperone/DNA topoisomerase II/histidine kinase"/>
    <property type="match status" value="1"/>
</dbReference>
<reference evidence="12 13" key="1">
    <citation type="submission" date="2018-06" db="EMBL/GenBank/DDBJ databases">
        <title>Genomic Encyclopedia of Archaeal and Bacterial Type Strains, Phase II (KMG-II): from individual species to whole genera.</title>
        <authorList>
            <person name="Goeker M."/>
        </authorList>
    </citation>
    <scope>NUCLEOTIDE SEQUENCE [LARGE SCALE GENOMIC DNA]</scope>
    <source>
        <strain evidence="12 13">DSM 22011</strain>
    </source>
</reference>
<evidence type="ECO:0000259" key="11">
    <source>
        <dbReference type="PROSITE" id="PS50885"/>
    </source>
</evidence>
<keyword evidence="5" id="KW-0808">Transferase</keyword>
<comment type="catalytic activity">
    <reaction evidence="1">
        <text>ATP + protein L-histidine = ADP + protein N-phospho-L-histidine.</text>
        <dbReference type="EC" id="2.7.13.3"/>
    </reaction>
</comment>
<dbReference type="InterPro" id="IPR003660">
    <property type="entry name" value="HAMP_dom"/>
</dbReference>
<dbReference type="Pfam" id="PF00072">
    <property type="entry name" value="Response_reg"/>
    <property type="match status" value="1"/>
</dbReference>
<dbReference type="InterPro" id="IPR036890">
    <property type="entry name" value="HATPase_C_sf"/>
</dbReference>
<evidence type="ECO:0000256" key="3">
    <source>
        <dbReference type="ARBA" id="ARBA00012438"/>
    </source>
</evidence>
<dbReference type="Gene3D" id="3.30.565.10">
    <property type="entry name" value="Histidine kinase-like ATPase, C-terminal domain"/>
    <property type="match status" value="1"/>
</dbReference>
<proteinExistence type="predicted"/>
<dbReference type="SUPFAM" id="SSF52172">
    <property type="entry name" value="CheY-like"/>
    <property type="match status" value="1"/>
</dbReference>
<dbReference type="InterPro" id="IPR003661">
    <property type="entry name" value="HisK_dim/P_dom"/>
</dbReference>
<dbReference type="Pfam" id="PF12860">
    <property type="entry name" value="PAS_7"/>
    <property type="match status" value="1"/>
</dbReference>
<dbReference type="GO" id="GO:0016020">
    <property type="term" value="C:membrane"/>
    <property type="evidence" value="ECO:0007669"/>
    <property type="project" value="UniProtKB-SubCell"/>
</dbReference>
<keyword evidence="4 7" id="KW-0597">Phosphoprotein</keyword>
<dbReference type="SUPFAM" id="SSF158472">
    <property type="entry name" value="HAMP domain-like"/>
    <property type="match status" value="1"/>
</dbReference>
<dbReference type="InterPro" id="IPR038188">
    <property type="entry name" value="TorS_sensor_sf"/>
</dbReference>
<dbReference type="RefSeq" id="WP_111550795.1">
    <property type="nucleotide sequence ID" value="NZ_LIQE01000029.1"/>
</dbReference>
<dbReference type="InterPro" id="IPR035965">
    <property type="entry name" value="PAS-like_dom_sf"/>
</dbReference>
<dbReference type="Pfam" id="PF00672">
    <property type="entry name" value="HAMP"/>
    <property type="match status" value="1"/>
</dbReference>
<dbReference type="InterPro" id="IPR003594">
    <property type="entry name" value="HATPase_dom"/>
</dbReference>
<dbReference type="PROSITE" id="PS50110">
    <property type="entry name" value="RESPONSE_REGULATORY"/>
    <property type="match status" value="1"/>
</dbReference>
<evidence type="ECO:0000259" key="9">
    <source>
        <dbReference type="PROSITE" id="PS50109"/>
    </source>
</evidence>
<dbReference type="InterPro" id="IPR011006">
    <property type="entry name" value="CheY-like_superfamily"/>
</dbReference>
<evidence type="ECO:0000256" key="1">
    <source>
        <dbReference type="ARBA" id="ARBA00000085"/>
    </source>
</evidence>
<dbReference type="Pfam" id="PF00512">
    <property type="entry name" value="HisKA"/>
    <property type="match status" value="1"/>
</dbReference>
<keyword evidence="6" id="KW-0418">Kinase</keyword>
<evidence type="ECO:0000256" key="5">
    <source>
        <dbReference type="ARBA" id="ARBA00022679"/>
    </source>
</evidence>
<evidence type="ECO:0000259" key="10">
    <source>
        <dbReference type="PROSITE" id="PS50110"/>
    </source>
</evidence>
<evidence type="ECO:0000313" key="13">
    <source>
        <dbReference type="Proteomes" id="UP000249165"/>
    </source>
</evidence>
<keyword evidence="13" id="KW-1185">Reference proteome</keyword>
<dbReference type="PRINTS" id="PR00344">
    <property type="entry name" value="BCTRLSENSOR"/>
</dbReference>
<dbReference type="InterPro" id="IPR001789">
    <property type="entry name" value="Sig_transdc_resp-reg_receiver"/>
</dbReference>
<dbReference type="GO" id="GO:0000155">
    <property type="term" value="F:phosphorelay sensor kinase activity"/>
    <property type="evidence" value="ECO:0007669"/>
    <property type="project" value="InterPro"/>
</dbReference>
<feature type="domain" description="Histidine kinase" evidence="9">
    <location>
        <begin position="549"/>
        <end position="755"/>
    </location>
</feature>
<gene>
    <name evidence="12" type="ORF">ATI53_103241</name>
</gene>
<dbReference type="SUPFAM" id="SSF47384">
    <property type="entry name" value="Homodimeric domain of signal transducing histidine kinase"/>
    <property type="match status" value="1"/>
</dbReference>
<dbReference type="PROSITE" id="PS50109">
    <property type="entry name" value="HIS_KIN"/>
    <property type="match status" value="1"/>
</dbReference>
<dbReference type="Proteomes" id="UP000249165">
    <property type="component" value="Unassembled WGS sequence"/>
</dbReference>
<keyword evidence="8" id="KW-0812">Transmembrane</keyword>
<dbReference type="Gene3D" id="1.20.58.920">
    <property type="match status" value="1"/>
</dbReference>
<dbReference type="PROSITE" id="PS50885">
    <property type="entry name" value="HAMP"/>
    <property type="match status" value="1"/>
</dbReference>
<dbReference type="InterPro" id="IPR036097">
    <property type="entry name" value="HisK_dim/P_sf"/>
</dbReference>
<dbReference type="SUPFAM" id="SSF55785">
    <property type="entry name" value="PYP-like sensor domain (PAS domain)"/>
    <property type="match status" value="1"/>
</dbReference>
<dbReference type="InterPro" id="IPR004358">
    <property type="entry name" value="Sig_transdc_His_kin-like_C"/>
</dbReference>
<dbReference type="Gene3D" id="3.40.50.2300">
    <property type="match status" value="1"/>
</dbReference>
<dbReference type="Pfam" id="PF02518">
    <property type="entry name" value="HATPase_c"/>
    <property type="match status" value="1"/>
</dbReference>
<dbReference type="Gene3D" id="1.10.287.130">
    <property type="match status" value="1"/>
</dbReference>
<dbReference type="SMART" id="SM00388">
    <property type="entry name" value="HisKA"/>
    <property type="match status" value="1"/>
</dbReference>
<accession>A0A327Y0I8</accession>
<evidence type="ECO:0000256" key="6">
    <source>
        <dbReference type="ARBA" id="ARBA00022777"/>
    </source>
</evidence>
<dbReference type="Gene3D" id="6.10.340.10">
    <property type="match status" value="1"/>
</dbReference>
<protein>
    <recommendedName>
        <fullName evidence="3">histidine kinase</fullName>
        <ecNumber evidence="3">2.7.13.3</ecNumber>
    </recommendedName>
</protein>
<feature type="transmembrane region" description="Helical" evidence="8">
    <location>
        <begin position="327"/>
        <end position="346"/>
    </location>
</feature>
<evidence type="ECO:0000256" key="4">
    <source>
        <dbReference type="ARBA" id="ARBA00022553"/>
    </source>
</evidence>
<dbReference type="SMART" id="SM00448">
    <property type="entry name" value="REC"/>
    <property type="match status" value="1"/>
</dbReference>
<evidence type="ECO:0000256" key="7">
    <source>
        <dbReference type="PROSITE-ProRule" id="PRU00169"/>
    </source>
</evidence>
<dbReference type="CDD" id="cd06225">
    <property type="entry name" value="HAMP"/>
    <property type="match status" value="1"/>
</dbReference>
<organism evidence="12 13">
    <name type="scientific">Salipiger aestuarii</name>
    <dbReference type="NCBI Taxonomy" id="568098"/>
    <lineage>
        <taxon>Bacteria</taxon>
        <taxon>Pseudomonadati</taxon>
        <taxon>Pseudomonadota</taxon>
        <taxon>Alphaproteobacteria</taxon>
        <taxon>Rhodobacterales</taxon>
        <taxon>Roseobacteraceae</taxon>
        <taxon>Salipiger</taxon>
    </lineage>
</organism>
<evidence type="ECO:0000256" key="8">
    <source>
        <dbReference type="SAM" id="Phobius"/>
    </source>
</evidence>
<dbReference type="PANTHER" id="PTHR43065">
    <property type="entry name" value="SENSOR HISTIDINE KINASE"/>
    <property type="match status" value="1"/>
</dbReference>
<feature type="domain" description="Response regulatory" evidence="10">
    <location>
        <begin position="773"/>
        <end position="880"/>
    </location>
</feature>